<dbReference type="InterPro" id="IPR011006">
    <property type="entry name" value="CheY-like_superfamily"/>
</dbReference>
<dbReference type="GO" id="GO:0032993">
    <property type="term" value="C:protein-DNA complex"/>
    <property type="evidence" value="ECO:0007669"/>
    <property type="project" value="TreeGrafter"/>
</dbReference>
<dbReference type="Pfam" id="PF00072">
    <property type="entry name" value="Response_reg"/>
    <property type="match status" value="1"/>
</dbReference>
<protein>
    <recommendedName>
        <fullName evidence="4">Response regulatory domain-containing protein</fullName>
    </recommendedName>
</protein>
<reference evidence="6" key="1">
    <citation type="submission" date="2017-07" db="EMBL/GenBank/DDBJ databases">
        <title>Comparative genome mining reveals phylogenetic distribution patterns of secondary metabolites in Amycolatopsis.</title>
        <authorList>
            <person name="Adamek M."/>
            <person name="Alanjary M."/>
            <person name="Sales-Ortells H."/>
            <person name="Goodfellow M."/>
            <person name="Bull A.T."/>
            <person name="Kalinowski J."/>
            <person name="Ziemert N."/>
        </authorList>
    </citation>
    <scope>NUCLEOTIDE SEQUENCE [LARGE SCALE GENOMIC DNA]</scope>
    <source>
        <strain evidence="6">H5</strain>
    </source>
</reference>
<dbReference type="PROSITE" id="PS50110">
    <property type="entry name" value="RESPONSE_REGULATORY"/>
    <property type="match status" value="1"/>
</dbReference>
<proteinExistence type="predicted"/>
<accession>A0A229SLH5</accession>
<evidence type="ECO:0000256" key="1">
    <source>
        <dbReference type="ARBA" id="ARBA00023125"/>
    </source>
</evidence>
<dbReference type="GO" id="GO:0005829">
    <property type="term" value="C:cytosol"/>
    <property type="evidence" value="ECO:0007669"/>
    <property type="project" value="TreeGrafter"/>
</dbReference>
<dbReference type="PANTHER" id="PTHR48111:SF36">
    <property type="entry name" value="TRANSCRIPTIONAL REGULATORY PROTEIN CUTR"/>
    <property type="match status" value="1"/>
</dbReference>
<evidence type="ECO:0000313" key="6">
    <source>
        <dbReference type="Proteomes" id="UP000215199"/>
    </source>
</evidence>
<name>A0A229SLH5_9PSEU</name>
<dbReference type="SMART" id="SM00448">
    <property type="entry name" value="REC"/>
    <property type="match status" value="1"/>
</dbReference>
<dbReference type="Proteomes" id="UP000215199">
    <property type="component" value="Unassembled WGS sequence"/>
</dbReference>
<dbReference type="InterPro" id="IPR039420">
    <property type="entry name" value="WalR-like"/>
</dbReference>
<keyword evidence="6" id="KW-1185">Reference proteome</keyword>
<feature type="compositionally biased region" description="Basic and acidic residues" evidence="3">
    <location>
        <begin position="94"/>
        <end position="107"/>
    </location>
</feature>
<organism evidence="5 6">
    <name type="scientific">Amycolatopsis vastitatis</name>
    <dbReference type="NCBI Taxonomy" id="1905142"/>
    <lineage>
        <taxon>Bacteria</taxon>
        <taxon>Bacillati</taxon>
        <taxon>Actinomycetota</taxon>
        <taxon>Actinomycetes</taxon>
        <taxon>Pseudonocardiales</taxon>
        <taxon>Pseudonocardiaceae</taxon>
        <taxon>Amycolatopsis</taxon>
    </lineage>
</organism>
<evidence type="ECO:0000256" key="3">
    <source>
        <dbReference type="SAM" id="MobiDB-lite"/>
    </source>
</evidence>
<comment type="caution">
    <text evidence="5">The sequence shown here is derived from an EMBL/GenBank/DDBJ whole genome shotgun (WGS) entry which is preliminary data.</text>
</comment>
<dbReference type="InterPro" id="IPR001789">
    <property type="entry name" value="Sig_transdc_resp-reg_receiver"/>
</dbReference>
<dbReference type="PANTHER" id="PTHR48111">
    <property type="entry name" value="REGULATOR OF RPOS"/>
    <property type="match status" value="1"/>
</dbReference>
<dbReference type="GO" id="GO:0000156">
    <property type="term" value="F:phosphorelay response regulator activity"/>
    <property type="evidence" value="ECO:0007669"/>
    <property type="project" value="TreeGrafter"/>
</dbReference>
<keyword evidence="2" id="KW-0597">Phosphoprotein</keyword>
<dbReference type="SUPFAM" id="SSF52172">
    <property type="entry name" value="CheY-like"/>
    <property type="match status" value="1"/>
</dbReference>
<gene>
    <name evidence="5" type="ORF">CF165_46080</name>
</gene>
<dbReference type="Gene3D" id="3.40.50.2300">
    <property type="match status" value="1"/>
</dbReference>
<feature type="modified residue" description="4-aspartylphosphate" evidence="2">
    <location>
        <position position="52"/>
    </location>
</feature>
<dbReference type="GO" id="GO:0000976">
    <property type="term" value="F:transcription cis-regulatory region binding"/>
    <property type="evidence" value="ECO:0007669"/>
    <property type="project" value="TreeGrafter"/>
</dbReference>
<dbReference type="GO" id="GO:0006355">
    <property type="term" value="P:regulation of DNA-templated transcription"/>
    <property type="evidence" value="ECO:0007669"/>
    <property type="project" value="TreeGrafter"/>
</dbReference>
<evidence type="ECO:0000259" key="4">
    <source>
        <dbReference type="PROSITE" id="PS50110"/>
    </source>
</evidence>
<dbReference type="AlphaFoldDB" id="A0A229SLH5"/>
<evidence type="ECO:0000313" key="5">
    <source>
        <dbReference type="EMBL" id="OXM59748.1"/>
    </source>
</evidence>
<feature type="domain" description="Response regulatory" evidence="4">
    <location>
        <begin position="2"/>
        <end position="130"/>
    </location>
</feature>
<sequence length="130" mass="13956">MRVLIIEDDERIAQPLREGLGRYGFTTDHAPTGAAALSAALSAAPTDMILLDLGLPDSDGIDLCQRLRRTGESEVRTHAQSRLRPARPGVTSVRGDRVRTDGCERPRSPGRLNGGVGCPRSVPRPFGTAQ</sequence>
<dbReference type="EMBL" id="NMUL01000075">
    <property type="protein sequence ID" value="OXM59748.1"/>
    <property type="molecule type" value="Genomic_DNA"/>
</dbReference>
<dbReference type="OrthoDB" id="7187989at2"/>
<feature type="region of interest" description="Disordered" evidence="3">
    <location>
        <begin position="71"/>
        <end position="130"/>
    </location>
</feature>
<keyword evidence="1" id="KW-0238">DNA-binding</keyword>
<evidence type="ECO:0000256" key="2">
    <source>
        <dbReference type="PROSITE-ProRule" id="PRU00169"/>
    </source>
</evidence>